<keyword evidence="2" id="KW-1003">Cell membrane</keyword>
<evidence type="ECO:0000256" key="3">
    <source>
        <dbReference type="ARBA" id="ARBA00022692"/>
    </source>
</evidence>
<dbReference type="GO" id="GO:0005886">
    <property type="term" value="C:plasma membrane"/>
    <property type="evidence" value="ECO:0007669"/>
    <property type="project" value="UniProtKB-SubCell"/>
</dbReference>
<dbReference type="SUPFAM" id="SSF103473">
    <property type="entry name" value="MFS general substrate transporter"/>
    <property type="match status" value="1"/>
</dbReference>
<dbReference type="InterPro" id="IPR020846">
    <property type="entry name" value="MFS_dom"/>
</dbReference>
<feature type="transmembrane region" description="Helical" evidence="6">
    <location>
        <begin position="236"/>
        <end position="255"/>
    </location>
</feature>
<evidence type="ECO:0000313" key="9">
    <source>
        <dbReference type="Proteomes" id="UP000290439"/>
    </source>
</evidence>
<dbReference type="InterPro" id="IPR036259">
    <property type="entry name" value="MFS_trans_sf"/>
</dbReference>
<evidence type="ECO:0000256" key="1">
    <source>
        <dbReference type="ARBA" id="ARBA00004651"/>
    </source>
</evidence>
<dbReference type="RefSeq" id="WP_232052029.1">
    <property type="nucleotide sequence ID" value="NZ_LR215973.1"/>
</dbReference>
<dbReference type="EMBL" id="LR215973">
    <property type="protein sequence ID" value="VFA96773.1"/>
    <property type="molecule type" value="Genomic_DNA"/>
</dbReference>
<dbReference type="Gene3D" id="1.20.1250.20">
    <property type="entry name" value="MFS general substrate transporter like domains"/>
    <property type="match status" value="2"/>
</dbReference>
<feature type="transmembrane region" description="Helical" evidence="6">
    <location>
        <begin position="99"/>
        <end position="119"/>
    </location>
</feature>
<evidence type="ECO:0000313" key="8">
    <source>
        <dbReference type="EMBL" id="VFA96773.1"/>
    </source>
</evidence>
<organism evidence="8 9">
    <name type="scientific">Nocardia cyriacigeorgica</name>
    <dbReference type="NCBI Taxonomy" id="135487"/>
    <lineage>
        <taxon>Bacteria</taxon>
        <taxon>Bacillati</taxon>
        <taxon>Actinomycetota</taxon>
        <taxon>Actinomycetes</taxon>
        <taxon>Mycobacteriales</taxon>
        <taxon>Nocardiaceae</taxon>
        <taxon>Nocardia</taxon>
    </lineage>
</organism>
<dbReference type="Pfam" id="PF07690">
    <property type="entry name" value="MFS_1"/>
    <property type="match status" value="1"/>
</dbReference>
<evidence type="ECO:0000256" key="6">
    <source>
        <dbReference type="SAM" id="Phobius"/>
    </source>
</evidence>
<dbReference type="Proteomes" id="UP000290439">
    <property type="component" value="Chromosome"/>
</dbReference>
<keyword evidence="4 6" id="KW-1133">Transmembrane helix</keyword>
<gene>
    <name evidence="8" type="primary">ydhP_1</name>
    <name evidence="8" type="ORF">NCTC10797_00528</name>
</gene>
<comment type="subcellular location">
    <subcellularLocation>
        <location evidence="1">Cell membrane</location>
        <topology evidence="1">Multi-pass membrane protein</topology>
    </subcellularLocation>
</comment>
<reference evidence="8 9" key="1">
    <citation type="submission" date="2019-02" db="EMBL/GenBank/DDBJ databases">
        <authorList>
            <consortium name="Pathogen Informatics"/>
        </authorList>
    </citation>
    <scope>NUCLEOTIDE SEQUENCE [LARGE SCALE GENOMIC DNA]</scope>
    <source>
        <strain evidence="8 9">3012STDY6756504</strain>
    </source>
</reference>
<evidence type="ECO:0000256" key="4">
    <source>
        <dbReference type="ARBA" id="ARBA00022989"/>
    </source>
</evidence>
<dbReference type="PANTHER" id="PTHR43124:SF3">
    <property type="entry name" value="CHLORAMPHENICOL EFFLUX PUMP RV0191"/>
    <property type="match status" value="1"/>
</dbReference>
<feature type="domain" description="Major facilitator superfamily (MFS) profile" evidence="7">
    <location>
        <begin position="4"/>
        <end position="379"/>
    </location>
</feature>
<feature type="transmembrane region" description="Helical" evidence="6">
    <location>
        <begin position="131"/>
        <end position="152"/>
    </location>
</feature>
<protein>
    <submittedName>
        <fullName evidence="8">Inner membrane transport protein ydhP</fullName>
    </submittedName>
</protein>
<evidence type="ECO:0000259" key="7">
    <source>
        <dbReference type="PROSITE" id="PS50850"/>
    </source>
</evidence>
<sequence>MPIAIYILGLSIFAQGTSELMLAGLLTEMSADLGVSVPRAGLLISAFALGMLAGAPVLAVLTLRWSRRTALLVFLAVFIAAHIVGALATDYWVVFGTRVVAAFVYAGFWAVAAATAIGLVPENMRGRAMSVVAGGLTVATVVGLPLGTVIGQHFGWRAAFWAVAILSAPAMIGVLAKIPGGRPARTPRVRSELAGMVRPRLWLSYAMTAVATGALLVTFSYLGAMLTETTGLTDSLVPVVLAGYGVGALAGIVVGGRVADRHPMHTLTVGVTGLIVTSALIALTATHVAPMVVLAIALGAFGFGTNPVLNSRVFALAPEAPTMAAAVNTSAFNVGITAGPWLGGLALTAGFGYPSTAWIGAALGVVALGLVGCVAATQRRDATVRIGAHVSAERATAAEPAPVRV</sequence>
<dbReference type="AlphaFoldDB" id="A0A4V6YTB2"/>
<feature type="transmembrane region" description="Helical" evidence="6">
    <location>
        <begin position="42"/>
        <end position="63"/>
    </location>
</feature>
<proteinExistence type="predicted"/>
<dbReference type="PANTHER" id="PTHR43124">
    <property type="entry name" value="PURINE EFFLUX PUMP PBUE"/>
    <property type="match status" value="1"/>
</dbReference>
<evidence type="ECO:0000256" key="2">
    <source>
        <dbReference type="ARBA" id="ARBA00022475"/>
    </source>
</evidence>
<name>A0A4V6YTB2_9NOCA</name>
<keyword evidence="5 6" id="KW-0472">Membrane</keyword>
<dbReference type="CDD" id="cd17324">
    <property type="entry name" value="MFS_NepI_like"/>
    <property type="match status" value="1"/>
</dbReference>
<dbReference type="InterPro" id="IPR011701">
    <property type="entry name" value="MFS"/>
</dbReference>
<keyword evidence="3 6" id="KW-0812">Transmembrane</keyword>
<feature type="transmembrane region" description="Helical" evidence="6">
    <location>
        <begin position="70"/>
        <end position="93"/>
    </location>
</feature>
<feature type="transmembrane region" description="Helical" evidence="6">
    <location>
        <begin position="330"/>
        <end position="351"/>
    </location>
</feature>
<dbReference type="PROSITE" id="PS50850">
    <property type="entry name" value="MFS"/>
    <property type="match status" value="1"/>
</dbReference>
<feature type="transmembrane region" description="Helical" evidence="6">
    <location>
        <begin position="267"/>
        <end position="285"/>
    </location>
</feature>
<dbReference type="InterPro" id="IPR050189">
    <property type="entry name" value="MFS_Efflux_Transporters"/>
</dbReference>
<feature type="transmembrane region" description="Helical" evidence="6">
    <location>
        <begin position="201"/>
        <end position="224"/>
    </location>
</feature>
<feature type="transmembrane region" description="Helical" evidence="6">
    <location>
        <begin position="291"/>
        <end position="309"/>
    </location>
</feature>
<dbReference type="GO" id="GO:0022857">
    <property type="term" value="F:transmembrane transporter activity"/>
    <property type="evidence" value="ECO:0007669"/>
    <property type="project" value="InterPro"/>
</dbReference>
<evidence type="ECO:0000256" key="5">
    <source>
        <dbReference type="ARBA" id="ARBA00023136"/>
    </source>
</evidence>
<feature type="transmembrane region" description="Helical" evidence="6">
    <location>
        <begin position="357"/>
        <end position="376"/>
    </location>
</feature>
<dbReference type="NCBIfam" id="NF033135">
    <property type="entry name" value="cmx_cmrA"/>
    <property type="match status" value="1"/>
</dbReference>
<accession>A0A4V6YTB2</accession>
<feature type="transmembrane region" description="Helical" evidence="6">
    <location>
        <begin position="158"/>
        <end position="180"/>
    </location>
</feature>